<evidence type="ECO:0000256" key="1">
    <source>
        <dbReference type="ARBA" id="ARBA00022729"/>
    </source>
</evidence>
<feature type="signal peptide" evidence="2">
    <location>
        <begin position="1"/>
        <end position="26"/>
    </location>
</feature>
<feature type="domain" description="Outer membrane protein beta-barrel" evidence="3">
    <location>
        <begin position="11"/>
        <end position="209"/>
    </location>
</feature>
<dbReference type="Gene3D" id="2.40.160.20">
    <property type="match status" value="1"/>
</dbReference>
<dbReference type="RefSeq" id="WP_103984326.1">
    <property type="nucleotide sequence ID" value="NZ_FNVS01000023.1"/>
</dbReference>
<dbReference type="InterPro" id="IPR027385">
    <property type="entry name" value="Beta-barrel_OMP"/>
</dbReference>
<dbReference type="SUPFAM" id="SSF56925">
    <property type="entry name" value="OMPA-like"/>
    <property type="match status" value="1"/>
</dbReference>
<keyword evidence="5" id="KW-1185">Reference proteome</keyword>
<reference evidence="4 5" key="1">
    <citation type="submission" date="2016-10" db="EMBL/GenBank/DDBJ databases">
        <authorList>
            <person name="Varghese N."/>
            <person name="Submissions S."/>
        </authorList>
    </citation>
    <scope>NUCLEOTIDE SEQUENCE [LARGE SCALE GENOMIC DNA]</scope>
    <source>
        <strain evidence="4 5">DSM 29073</strain>
    </source>
</reference>
<evidence type="ECO:0000313" key="5">
    <source>
        <dbReference type="Proteomes" id="UP000236725"/>
    </source>
</evidence>
<dbReference type="InterPro" id="IPR011250">
    <property type="entry name" value="OMP/PagP_B-barrel"/>
</dbReference>
<dbReference type="AlphaFoldDB" id="A0A8G2BYU3"/>
<proteinExistence type="predicted"/>
<feature type="chain" id="PRO_5034776289" evidence="2">
    <location>
        <begin position="27"/>
        <end position="209"/>
    </location>
</feature>
<evidence type="ECO:0000259" key="3">
    <source>
        <dbReference type="Pfam" id="PF13505"/>
    </source>
</evidence>
<organism evidence="4 5">
    <name type="scientific">Parabacteroides chinchillae</name>
    <dbReference type="NCBI Taxonomy" id="871327"/>
    <lineage>
        <taxon>Bacteria</taxon>
        <taxon>Pseudomonadati</taxon>
        <taxon>Bacteroidota</taxon>
        <taxon>Bacteroidia</taxon>
        <taxon>Bacteroidales</taxon>
        <taxon>Tannerellaceae</taxon>
        <taxon>Parabacteroides</taxon>
    </lineage>
</organism>
<gene>
    <name evidence="4" type="ORF">SAMN05444001_12323</name>
</gene>
<name>A0A8G2BYU3_9BACT</name>
<protein>
    <submittedName>
        <fullName evidence="4">Outer membrane protein beta-barrel domain-containing protein</fullName>
    </submittedName>
</protein>
<evidence type="ECO:0000313" key="4">
    <source>
        <dbReference type="EMBL" id="SEG24318.1"/>
    </source>
</evidence>
<dbReference type="Proteomes" id="UP000236725">
    <property type="component" value="Unassembled WGS sequence"/>
</dbReference>
<keyword evidence="1 2" id="KW-0732">Signal</keyword>
<dbReference type="Pfam" id="PF13505">
    <property type="entry name" value="OMP_b-brl"/>
    <property type="match status" value="1"/>
</dbReference>
<accession>A0A8G2BYU3</accession>
<comment type="caution">
    <text evidence="4">The sequence shown here is derived from an EMBL/GenBank/DDBJ whole genome shotgun (WGS) entry which is preliminary data.</text>
</comment>
<evidence type="ECO:0000256" key="2">
    <source>
        <dbReference type="SAM" id="SignalP"/>
    </source>
</evidence>
<dbReference type="EMBL" id="FNVS01000023">
    <property type="protein sequence ID" value="SEG24318.1"/>
    <property type="molecule type" value="Genomic_DNA"/>
</dbReference>
<sequence>MKKISKSIKLVALLVACLAIPSLAGAQVVKNAYFNIDWQVNSPFGQDFSDKTSGWGAHFEGGYYFTPNISGGLFLSYHTNNKYIDRQTLPVSSTSVITADQQHSIFQLPFGAVFRYNFAPEGQFQPYLGAGLGASYSEMSSYMNVLKVYDRNWGFYLSPEVGMNIYFTPQKQFGVHIAAYYNYATNKGEVLNYSVDGLNNWGIRLGVAF</sequence>